<keyword evidence="4" id="KW-0274">FAD</keyword>
<dbReference type="Pfam" id="PF00732">
    <property type="entry name" value="GMC_oxred_N"/>
    <property type="match status" value="1"/>
</dbReference>
<evidence type="ECO:0000313" key="8">
    <source>
        <dbReference type="EMBL" id="MBB4611947.1"/>
    </source>
</evidence>
<dbReference type="Gene3D" id="3.50.50.60">
    <property type="entry name" value="FAD/NAD(P)-binding domain"/>
    <property type="match status" value="2"/>
</dbReference>
<dbReference type="PANTHER" id="PTHR42784">
    <property type="entry name" value="PYRANOSE 2-OXIDASE"/>
    <property type="match status" value="1"/>
</dbReference>
<feature type="domain" description="Glucose-methanol-choline oxidoreductase N-terminal" evidence="6">
    <location>
        <begin position="5"/>
        <end position="335"/>
    </location>
</feature>
<accession>A0A7W7A841</accession>
<sequence length="563" mass="62148">MFDAIVVGSGMSGGIAAKELCERGLKTLVIERGRKLEHGASYTDSLQPWEVPNGGGIPEEELARDYPIQRQCYAVSTATQQYWVKDSEHPYETPEGKPFSWIRGYHLGGRSIMWGRQTYRMSEMDLQANALDGHGADWPIRYADLAPWYDHVERFIGVSGSREGLDQLPDGEFLPAMPMNDAEKMFKAKVEQAFPDRKVIIGRCAHLTETRPHHEELGRNPCQYRSLCERGCSYGAYHSSLSSSLPAAERTGNLTIVTDSIVHSVITDPKTGKATGVRVIDQNTREARTYDARIVFLCASTIGTAQILLNSRSDKNPRGLANSSDMVGRNLMDHIYGVGVSGTVQGPDTYYRGRRPNGLYIPRFYNLPGKQSEVDFIRGFGFQGAMQRVNWRQMATSQPGIGEELKARVRKPGPWMAFFGGFGEMLPNPDNRVTLHASKVDKWGIPLVNIDCTHGENEKKIVSRILVDGKAMLEAVGATNIQVREKINPPGLGIHEMGTACMGKDPRNSVLNAYNQAHDVPNLFITDGAAMASSGCQNPSLTYMALSARAAFHASEFMKAGTI</sequence>
<dbReference type="SUPFAM" id="SSF51905">
    <property type="entry name" value="FAD/NAD(P)-binding domain"/>
    <property type="match status" value="1"/>
</dbReference>
<proteinExistence type="inferred from homology"/>
<gene>
    <name evidence="8" type="ORF">GGR37_000193</name>
</gene>
<name>A0A7W7A841_9SPHN</name>
<dbReference type="InterPro" id="IPR051473">
    <property type="entry name" value="P2Ox-like"/>
</dbReference>
<dbReference type="InterPro" id="IPR000172">
    <property type="entry name" value="GMC_OxRdtase_N"/>
</dbReference>
<evidence type="ECO:0000256" key="2">
    <source>
        <dbReference type="ARBA" id="ARBA00010790"/>
    </source>
</evidence>
<keyword evidence="9" id="KW-1185">Reference proteome</keyword>
<evidence type="ECO:0000256" key="3">
    <source>
        <dbReference type="ARBA" id="ARBA00022630"/>
    </source>
</evidence>
<organism evidence="8 9">
    <name type="scientific">Novosphingobium taihuense</name>
    <dbReference type="NCBI Taxonomy" id="260085"/>
    <lineage>
        <taxon>Bacteria</taxon>
        <taxon>Pseudomonadati</taxon>
        <taxon>Pseudomonadota</taxon>
        <taxon>Alphaproteobacteria</taxon>
        <taxon>Sphingomonadales</taxon>
        <taxon>Sphingomonadaceae</taxon>
        <taxon>Novosphingobium</taxon>
    </lineage>
</organism>
<dbReference type="AlphaFoldDB" id="A0A7W7A841"/>
<evidence type="ECO:0000256" key="1">
    <source>
        <dbReference type="ARBA" id="ARBA00001974"/>
    </source>
</evidence>
<dbReference type="Proteomes" id="UP000538566">
    <property type="component" value="Unassembled WGS sequence"/>
</dbReference>
<dbReference type="GO" id="GO:0050660">
    <property type="term" value="F:flavin adenine dinucleotide binding"/>
    <property type="evidence" value="ECO:0007669"/>
    <property type="project" value="InterPro"/>
</dbReference>
<comment type="caution">
    <text evidence="8">The sequence shown here is derived from an EMBL/GenBank/DDBJ whole genome shotgun (WGS) entry which is preliminary data.</text>
</comment>
<comment type="cofactor">
    <cofactor evidence="1">
        <name>FAD</name>
        <dbReference type="ChEBI" id="CHEBI:57692"/>
    </cofactor>
</comment>
<evidence type="ECO:0000313" key="9">
    <source>
        <dbReference type="Proteomes" id="UP000538566"/>
    </source>
</evidence>
<feature type="domain" description="Glucose-methanol-choline oxidoreductase C-terminal" evidence="7">
    <location>
        <begin position="427"/>
        <end position="546"/>
    </location>
</feature>
<dbReference type="Pfam" id="PF05199">
    <property type="entry name" value="GMC_oxred_C"/>
    <property type="match status" value="1"/>
</dbReference>
<evidence type="ECO:0000259" key="6">
    <source>
        <dbReference type="Pfam" id="PF00732"/>
    </source>
</evidence>
<evidence type="ECO:0000256" key="5">
    <source>
        <dbReference type="ARBA" id="ARBA00023002"/>
    </source>
</evidence>
<dbReference type="OrthoDB" id="9798604at2"/>
<comment type="similarity">
    <text evidence="2">Belongs to the GMC oxidoreductase family.</text>
</comment>
<dbReference type="SUPFAM" id="SSF54373">
    <property type="entry name" value="FAD-linked reductases, C-terminal domain"/>
    <property type="match status" value="1"/>
</dbReference>
<reference evidence="8 9" key="1">
    <citation type="submission" date="2020-08" db="EMBL/GenBank/DDBJ databases">
        <title>Genomic Encyclopedia of Type Strains, Phase IV (KMG-IV): sequencing the most valuable type-strain genomes for metagenomic binning, comparative biology and taxonomic classification.</title>
        <authorList>
            <person name="Goeker M."/>
        </authorList>
    </citation>
    <scope>NUCLEOTIDE SEQUENCE [LARGE SCALE GENOMIC DNA]</scope>
    <source>
        <strain evidence="8 9">DSM 17507</strain>
    </source>
</reference>
<dbReference type="InterPro" id="IPR036188">
    <property type="entry name" value="FAD/NAD-bd_sf"/>
</dbReference>
<dbReference type="GO" id="GO:0016614">
    <property type="term" value="F:oxidoreductase activity, acting on CH-OH group of donors"/>
    <property type="evidence" value="ECO:0007669"/>
    <property type="project" value="InterPro"/>
</dbReference>
<dbReference type="EMBL" id="JACHOA010000001">
    <property type="protein sequence ID" value="MBB4611947.1"/>
    <property type="molecule type" value="Genomic_DNA"/>
</dbReference>
<evidence type="ECO:0000259" key="7">
    <source>
        <dbReference type="Pfam" id="PF05199"/>
    </source>
</evidence>
<protein>
    <submittedName>
        <fullName evidence="8">Choline dehydrogenase-like flavoprotein</fullName>
    </submittedName>
</protein>
<dbReference type="InterPro" id="IPR007867">
    <property type="entry name" value="GMC_OxRtase_C"/>
</dbReference>
<evidence type="ECO:0000256" key="4">
    <source>
        <dbReference type="ARBA" id="ARBA00022827"/>
    </source>
</evidence>
<keyword evidence="3" id="KW-0285">Flavoprotein</keyword>
<keyword evidence="5" id="KW-0560">Oxidoreductase</keyword>
<dbReference type="PANTHER" id="PTHR42784:SF1">
    <property type="entry name" value="PYRANOSE 2-OXIDASE"/>
    <property type="match status" value="1"/>
</dbReference>
<dbReference type="RefSeq" id="WP_144902537.1">
    <property type="nucleotide sequence ID" value="NZ_JACHOA010000001.1"/>
</dbReference>